<protein>
    <submittedName>
        <fullName evidence="2">Methyltransferase domain-containing protein</fullName>
    </submittedName>
</protein>
<sequence>MLVAALLLGGVAFLLLGGWPVVDGDARSELLSADWNQEWMRLQAGRRRADDSFEWDKRARHFRPLETAPYARDFIKLLALKPGESVLDMGCGAGSIAIPLAQAGHPVIAADFSPAMLGTLDAGIEYYGLEDLITPLELAWDDDWDLVGPVVKAVDVAFASRSVTTTNLKGALAKLDHTARRRCAVTMVANSSPRYDLHLMNAIGASVTCSNGFVYAFNILIQMGALPQVTYFESPRRDTFDSLEAGVTDFSRMLEHGNEDKVARLRDYIAQHMIENPHAGEPGSKGVPQGRYMLDHVRKVRWAFIAWEPVSAPSS</sequence>
<dbReference type="Proteomes" id="UP000464211">
    <property type="component" value="Chromosome"/>
</dbReference>
<reference evidence="2 3" key="1">
    <citation type="submission" date="2020-01" db="EMBL/GenBank/DDBJ databases">
        <title>Complete genome sequence of Collinsella aerofaciens JCM 10188(T).</title>
        <authorList>
            <person name="Tourlousse D.M."/>
            <person name="Sakamoto M."/>
            <person name="Miura T."/>
            <person name="Narita K."/>
            <person name="Ohashi A."/>
            <person name="Uchino Y."/>
            <person name="Yamazoe A."/>
            <person name="Kameyama K."/>
            <person name="Terauchi J."/>
            <person name="Ohkuma M."/>
            <person name="Kawasaki H."/>
            <person name="Sekiguchi Y."/>
        </authorList>
    </citation>
    <scope>NUCLEOTIDE SEQUENCE [LARGE SCALE GENOMIC DNA]</scope>
    <source>
        <strain evidence="2 3">JCM 10188</strain>
    </source>
</reference>
<keyword evidence="2" id="KW-0489">Methyltransferase</keyword>
<dbReference type="InterPro" id="IPR041698">
    <property type="entry name" value="Methyltransf_25"/>
</dbReference>
<proteinExistence type="predicted"/>
<dbReference type="GO" id="GO:0032259">
    <property type="term" value="P:methylation"/>
    <property type="evidence" value="ECO:0007669"/>
    <property type="project" value="UniProtKB-KW"/>
</dbReference>
<evidence type="ECO:0000313" key="2">
    <source>
        <dbReference type="EMBL" id="QIA34492.1"/>
    </source>
</evidence>
<dbReference type="CDD" id="cd02440">
    <property type="entry name" value="AdoMet_MTases"/>
    <property type="match status" value="1"/>
</dbReference>
<keyword evidence="2" id="KW-0808">Transferase</keyword>
<accession>A0A858B6M2</accession>
<dbReference type="RefSeq" id="WP_115596166.1">
    <property type="nucleotide sequence ID" value="NZ_CP048433.1"/>
</dbReference>
<evidence type="ECO:0000259" key="1">
    <source>
        <dbReference type="Pfam" id="PF13649"/>
    </source>
</evidence>
<organism evidence="2 3">
    <name type="scientific">Collinsella aerofaciens (strain ATCC 25986 / DSM 3979 / JCM 10188 / KCTC 3647 / NCTC 11838 / VPI 1003)</name>
    <dbReference type="NCBI Taxonomy" id="411903"/>
    <lineage>
        <taxon>Bacteria</taxon>
        <taxon>Bacillati</taxon>
        <taxon>Actinomycetota</taxon>
        <taxon>Coriobacteriia</taxon>
        <taxon>Coriobacteriales</taxon>
        <taxon>Coriobacteriaceae</taxon>
        <taxon>Collinsella</taxon>
    </lineage>
</organism>
<evidence type="ECO:0000313" key="3">
    <source>
        <dbReference type="Proteomes" id="UP000464211"/>
    </source>
</evidence>
<feature type="domain" description="Methyltransferase" evidence="1">
    <location>
        <begin position="86"/>
        <end position="128"/>
    </location>
</feature>
<dbReference type="EMBL" id="CP048433">
    <property type="protein sequence ID" value="QIA34492.1"/>
    <property type="molecule type" value="Genomic_DNA"/>
</dbReference>
<name>A0A858B6M2_COLAA</name>
<dbReference type="Gene3D" id="3.40.50.150">
    <property type="entry name" value="Vaccinia Virus protein VP39"/>
    <property type="match status" value="1"/>
</dbReference>
<dbReference type="InterPro" id="IPR029063">
    <property type="entry name" value="SAM-dependent_MTases_sf"/>
</dbReference>
<dbReference type="GeneID" id="92850723"/>
<dbReference type="Pfam" id="PF13649">
    <property type="entry name" value="Methyltransf_25"/>
    <property type="match status" value="1"/>
</dbReference>
<dbReference type="SUPFAM" id="SSF53335">
    <property type="entry name" value="S-adenosyl-L-methionine-dependent methyltransferases"/>
    <property type="match status" value="1"/>
</dbReference>
<dbReference type="GO" id="GO:0008168">
    <property type="term" value="F:methyltransferase activity"/>
    <property type="evidence" value="ECO:0007669"/>
    <property type="project" value="UniProtKB-KW"/>
</dbReference>
<gene>
    <name evidence="2" type="ORF">GXM19_09845</name>
</gene>
<dbReference type="AlphaFoldDB" id="A0A858B6M2"/>